<comment type="caution">
    <text evidence="3">The sequence shown here is derived from an EMBL/GenBank/DDBJ whole genome shotgun (WGS) entry which is preliminary data.</text>
</comment>
<feature type="chain" id="PRO_5035809761" description="NHL domain-containing protein" evidence="2">
    <location>
        <begin position="18"/>
        <end position="442"/>
    </location>
</feature>
<dbReference type="AlphaFoldDB" id="A0A8T0LH13"/>
<evidence type="ECO:0000313" key="3">
    <source>
        <dbReference type="EMBL" id="KAG2409405.1"/>
    </source>
</evidence>
<organism evidence="3 4">
    <name type="scientific">Phaseolus angularis</name>
    <name type="common">Azuki bean</name>
    <name type="synonym">Vigna angularis</name>
    <dbReference type="NCBI Taxonomy" id="3914"/>
    <lineage>
        <taxon>Eukaryota</taxon>
        <taxon>Viridiplantae</taxon>
        <taxon>Streptophyta</taxon>
        <taxon>Embryophyta</taxon>
        <taxon>Tracheophyta</taxon>
        <taxon>Spermatophyta</taxon>
        <taxon>Magnoliopsida</taxon>
        <taxon>eudicotyledons</taxon>
        <taxon>Gunneridae</taxon>
        <taxon>Pentapetalae</taxon>
        <taxon>rosids</taxon>
        <taxon>fabids</taxon>
        <taxon>Fabales</taxon>
        <taxon>Fabaceae</taxon>
        <taxon>Papilionoideae</taxon>
        <taxon>50 kb inversion clade</taxon>
        <taxon>NPAAA clade</taxon>
        <taxon>indigoferoid/millettioid clade</taxon>
        <taxon>Phaseoleae</taxon>
        <taxon>Vigna</taxon>
    </lineage>
</organism>
<feature type="transmembrane region" description="Helical" evidence="1">
    <location>
        <begin position="248"/>
        <end position="269"/>
    </location>
</feature>
<keyword evidence="2" id="KW-0732">Signal</keyword>
<proteinExistence type="predicted"/>
<dbReference type="EMBL" id="JABFOF010000001">
    <property type="protein sequence ID" value="KAG2409405.1"/>
    <property type="molecule type" value="Genomic_DNA"/>
</dbReference>
<sequence>MAHSILLTLTLFLLSHGNIFSCSSFPFQFHFSVKAKDVVVAEDGYTITTLFDGNKPHIFPSIVLQRPFSSDLILLDSINSTFYTAQFPISQGSFPPVFVFWGCQSFDFFFIFVVISRYSVAEIVFTRLSGDGSVGYLDGDVGSARFDKPGSFAFDLRGNVYVADKNNRAIRKISAKGVTTIAGGEFSEKSTSKDVPALNASFSKDFDLTFIPGMCALLVSDHMHRLVRQISLKEEDCTFGSRSGLGAVMTWTLGLGLSCLLGIVIGFAVRPYIISNKGPNSCHCKETWKHCLTSLGKLVPMLFYGAKSAIASCSCSSVYTILVRFWRLSLSYFVCLSRIRINIVAPRPHLESVSLLDLDACNSGEVTKPGKYYDDQLKDLMSFDEDSTKASSIKGNDSIGRRNMCHEGDLLVKANMGFVEPLKDNILHPDSSVCNMGIVKRR</sequence>
<keyword evidence="1" id="KW-1133">Transmembrane helix</keyword>
<reference evidence="3 4" key="1">
    <citation type="submission" date="2020-05" db="EMBL/GenBank/DDBJ databases">
        <title>Vigna angularis (adzuki bean) Var. LongXiaoDou No. 4 denovo assembly.</title>
        <authorList>
            <person name="Xiang H."/>
        </authorList>
    </citation>
    <scope>NUCLEOTIDE SEQUENCE [LARGE SCALE GENOMIC DNA]</scope>
    <source>
        <tissue evidence="3">Leaf</tissue>
    </source>
</reference>
<evidence type="ECO:0000256" key="2">
    <source>
        <dbReference type="SAM" id="SignalP"/>
    </source>
</evidence>
<feature type="transmembrane region" description="Helical" evidence="1">
    <location>
        <begin position="98"/>
        <end position="120"/>
    </location>
</feature>
<keyword evidence="1" id="KW-0812">Transmembrane</keyword>
<feature type="transmembrane region" description="Helical" evidence="1">
    <location>
        <begin position="302"/>
        <end position="322"/>
    </location>
</feature>
<dbReference type="Gene3D" id="2.120.10.30">
    <property type="entry name" value="TolB, C-terminal domain"/>
    <property type="match status" value="1"/>
</dbReference>
<dbReference type="InterPro" id="IPR011042">
    <property type="entry name" value="6-blade_b-propeller_TolB-like"/>
</dbReference>
<evidence type="ECO:0000313" key="4">
    <source>
        <dbReference type="Proteomes" id="UP000743370"/>
    </source>
</evidence>
<evidence type="ECO:0000256" key="1">
    <source>
        <dbReference type="SAM" id="Phobius"/>
    </source>
</evidence>
<dbReference type="Proteomes" id="UP000743370">
    <property type="component" value="Unassembled WGS sequence"/>
</dbReference>
<dbReference type="PANTHER" id="PTHR13833">
    <property type="match status" value="1"/>
</dbReference>
<gene>
    <name evidence="3" type="ORF">HKW66_Vig0000700</name>
</gene>
<dbReference type="PANTHER" id="PTHR13833:SF71">
    <property type="entry name" value="NHL DOMAIN-CONTAINING PROTEIN"/>
    <property type="match status" value="1"/>
</dbReference>
<feature type="signal peptide" evidence="2">
    <location>
        <begin position="1"/>
        <end position="17"/>
    </location>
</feature>
<protein>
    <recommendedName>
        <fullName evidence="5">NHL domain-containing protein</fullName>
    </recommendedName>
</protein>
<accession>A0A8T0LH13</accession>
<name>A0A8T0LH13_PHAAN</name>
<evidence type="ECO:0008006" key="5">
    <source>
        <dbReference type="Google" id="ProtNLM"/>
    </source>
</evidence>
<keyword evidence="1" id="KW-0472">Membrane</keyword>